<dbReference type="InterPro" id="IPR037523">
    <property type="entry name" value="VOC_core"/>
</dbReference>
<evidence type="ECO:0000313" key="3">
    <source>
        <dbReference type="Proteomes" id="UP000037326"/>
    </source>
</evidence>
<proteinExistence type="predicted"/>
<dbReference type="GeneID" id="96598410"/>
<name>A0A0K9FDL0_9BACI</name>
<protein>
    <recommendedName>
        <fullName evidence="1">VOC domain-containing protein</fullName>
    </recommendedName>
</protein>
<reference evidence="3" key="1">
    <citation type="submission" date="2015-07" db="EMBL/GenBank/DDBJ databases">
        <authorList>
            <consortium name="Consortium for Microbial Forensics and Genomics (microFORGE)"/>
            <person name="Knight B.M."/>
            <person name="Roberts D.P."/>
            <person name="Lin D."/>
            <person name="Hari K."/>
            <person name="Fletcher J."/>
            <person name="Melcher U."/>
            <person name="Blagden T."/>
            <person name="Winegar R.A."/>
        </authorList>
    </citation>
    <scope>NUCLEOTIDE SEQUENCE [LARGE SCALE GENOMIC DNA]</scope>
    <source>
        <strain evidence="3">DSM 23493</strain>
    </source>
</reference>
<dbReference type="Proteomes" id="UP000037326">
    <property type="component" value="Unassembled WGS sequence"/>
</dbReference>
<dbReference type="RefSeq" id="WP_049665451.1">
    <property type="nucleotide sequence ID" value="NZ_LFXJ01000005.1"/>
</dbReference>
<organism evidence="2 3">
    <name type="scientific">Lysinibacillus xylanilyticus</name>
    <dbReference type="NCBI Taxonomy" id="582475"/>
    <lineage>
        <taxon>Bacteria</taxon>
        <taxon>Bacillati</taxon>
        <taxon>Bacillota</taxon>
        <taxon>Bacilli</taxon>
        <taxon>Bacillales</taxon>
        <taxon>Bacillaceae</taxon>
        <taxon>Lysinibacillus</taxon>
    </lineage>
</organism>
<accession>A0A0K9FDL0</accession>
<dbReference type="InterPro" id="IPR029068">
    <property type="entry name" value="Glyas_Bleomycin-R_OHBP_Dase"/>
</dbReference>
<comment type="caution">
    <text evidence="2">The sequence shown here is derived from an EMBL/GenBank/DDBJ whole genome shotgun (WGS) entry which is preliminary data.</text>
</comment>
<dbReference type="PANTHER" id="PTHR36437:SF2">
    <property type="entry name" value="GLYOXALASE_BLEOMYCIN RESISTANCE PROTEIN_DIOXYGENASE"/>
    <property type="match status" value="1"/>
</dbReference>
<sequence>MIQSVVHIALVVQDYDEAIEFYTKKLHFTLIEDTYQPEQDKRWVVVSPPGSSGTTILLARASKPEQTSFIGNQAGGRVFLFLGTDDFWRDYNEMIEKGIEFVREPKEQSYGIVAVFKDLYGNLWDLIQFKESHPMFQRVK</sequence>
<dbReference type="Gene3D" id="3.10.180.10">
    <property type="entry name" value="2,3-Dihydroxybiphenyl 1,2-Dioxygenase, domain 1"/>
    <property type="match status" value="1"/>
</dbReference>
<feature type="domain" description="VOC" evidence="1">
    <location>
        <begin position="4"/>
        <end position="129"/>
    </location>
</feature>
<dbReference type="EMBL" id="LFXJ01000005">
    <property type="protein sequence ID" value="KMY32288.1"/>
    <property type="molecule type" value="Genomic_DNA"/>
</dbReference>
<dbReference type="PROSITE" id="PS51819">
    <property type="entry name" value="VOC"/>
    <property type="match status" value="1"/>
</dbReference>
<dbReference type="OrthoDB" id="9794917at2"/>
<dbReference type="PANTHER" id="PTHR36437">
    <property type="entry name" value="GLYOXALASE/BLEOMYCIN RESISTANCE PROTEIN/DIOXYGENASE"/>
    <property type="match status" value="1"/>
</dbReference>
<dbReference type="PATRIC" id="fig|582475.4.peg.1371"/>
<dbReference type="AlphaFoldDB" id="A0A0K9FDL0"/>
<dbReference type="Pfam" id="PF00903">
    <property type="entry name" value="Glyoxalase"/>
    <property type="match status" value="1"/>
</dbReference>
<evidence type="ECO:0000259" key="1">
    <source>
        <dbReference type="PROSITE" id="PS51819"/>
    </source>
</evidence>
<dbReference type="CDD" id="cd07263">
    <property type="entry name" value="VOC_like"/>
    <property type="match status" value="1"/>
</dbReference>
<evidence type="ECO:0000313" key="2">
    <source>
        <dbReference type="EMBL" id="KMY32288.1"/>
    </source>
</evidence>
<dbReference type="InterPro" id="IPR004360">
    <property type="entry name" value="Glyas_Fos-R_dOase_dom"/>
</dbReference>
<dbReference type="SUPFAM" id="SSF54593">
    <property type="entry name" value="Glyoxalase/Bleomycin resistance protein/Dihydroxybiphenyl dioxygenase"/>
    <property type="match status" value="1"/>
</dbReference>
<gene>
    <name evidence="2" type="ORF">ACZ11_09080</name>
</gene>